<sequence length="147" mass="15823">MPPKKNADDAAASTSHNCSEADINLMIAIIEMIPRPALDYDVLAEKLGSATANAARMRVSAAIKKHTNWFAGTNATTGEGGSPNKAPRAKRTIKNKEDPNEESLDEQVMPSKKRARNGKAKAKAAVEETTKKTAAKKENNDFADCQI</sequence>
<gene>
    <name evidence="1" type="ORF">CTRU02_214921</name>
</gene>
<protein>
    <submittedName>
        <fullName evidence="1">Uncharacterized protein</fullName>
    </submittedName>
</protein>
<organism evidence="1 2">
    <name type="scientific">Colletotrichum truncatum</name>
    <name type="common">Anthracnose fungus</name>
    <name type="synonym">Colletotrichum capsici</name>
    <dbReference type="NCBI Taxonomy" id="5467"/>
    <lineage>
        <taxon>Eukaryota</taxon>
        <taxon>Fungi</taxon>
        <taxon>Dikarya</taxon>
        <taxon>Ascomycota</taxon>
        <taxon>Pezizomycotina</taxon>
        <taxon>Sordariomycetes</taxon>
        <taxon>Hypocreomycetidae</taxon>
        <taxon>Glomerellales</taxon>
        <taxon>Glomerellaceae</taxon>
        <taxon>Colletotrichum</taxon>
        <taxon>Colletotrichum truncatum species complex</taxon>
    </lineage>
</organism>
<reference evidence="1 2" key="1">
    <citation type="journal article" date="2020" name="Phytopathology">
        <title>Genome Sequence Resources of Colletotrichum truncatum, C. plurivorum, C. musicola, and C. sojae: Four Species Pathogenic to Soybean (Glycine max).</title>
        <authorList>
            <person name="Rogerio F."/>
            <person name="Boufleur T.R."/>
            <person name="Ciampi-Guillardi M."/>
            <person name="Sukno S.A."/>
            <person name="Thon M.R."/>
            <person name="Massola Junior N.S."/>
            <person name="Baroncelli R."/>
        </authorList>
    </citation>
    <scope>NUCLEOTIDE SEQUENCE [LARGE SCALE GENOMIC DNA]</scope>
    <source>
        <strain evidence="1 2">CMES1059</strain>
    </source>
</reference>
<proteinExistence type="predicted"/>
<keyword evidence="2" id="KW-1185">Reference proteome</keyword>
<name>A0ACC3YE26_COLTU</name>
<accession>A0ACC3YE26</accession>
<comment type="caution">
    <text evidence="1">The sequence shown here is derived from an EMBL/GenBank/DDBJ whole genome shotgun (WGS) entry which is preliminary data.</text>
</comment>
<evidence type="ECO:0000313" key="1">
    <source>
        <dbReference type="EMBL" id="KAL0930101.1"/>
    </source>
</evidence>
<dbReference type="Proteomes" id="UP000805649">
    <property type="component" value="Unassembled WGS sequence"/>
</dbReference>
<dbReference type="EMBL" id="VUJX02000012">
    <property type="protein sequence ID" value="KAL0930101.1"/>
    <property type="molecule type" value="Genomic_DNA"/>
</dbReference>
<evidence type="ECO:0000313" key="2">
    <source>
        <dbReference type="Proteomes" id="UP000805649"/>
    </source>
</evidence>